<sequence length="186" mass="19612">MPAPAPLSPFLSDAATLPSVPGAYVLLVELHRETPVQLPGRPSIALPAGRYLYCGSARGPGGIKARVGRHMRPDKTVRWHIDQLTTAGQVLGAWIFPNGDECALAARLDAFPAPIAGFGSSDCPTCRSHLLAWPQNAPQFPPWSAPVDSSPQTGIAARSVSPDSSGTRRLTTTADPGPSKAMRDKT</sequence>
<name>A0A2N3PV39_9PROT</name>
<dbReference type="CDD" id="cd10441">
    <property type="entry name" value="GIY-YIG_COG1833"/>
    <property type="match status" value="1"/>
</dbReference>
<dbReference type="InterPro" id="IPR002837">
    <property type="entry name" value="DUF123"/>
</dbReference>
<comment type="caution">
    <text evidence="2">The sequence shown here is derived from an EMBL/GenBank/DDBJ whole genome shotgun (WGS) entry which is preliminary data.</text>
</comment>
<dbReference type="OrthoDB" id="9811593at2"/>
<feature type="region of interest" description="Disordered" evidence="1">
    <location>
        <begin position="142"/>
        <end position="186"/>
    </location>
</feature>
<evidence type="ECO:0000256" key="1">
    <source>
        <dbReference type="SAM" id="MobiDB-lite"/>
    </source>
</evidence>
<gene>
    <name evidence="2" type="ORF">CWS72_12970</name>
</gene>
<protein>
    <submittedName>
        <fullName evidence="2">DUF123 domain-containing protein</fullName>
    </submittedName>
</protein>
<dbReference type="AlphaFoldDB" id="A0A2N3PV39"/>
<dbReference type="EMBL" id="PIUM01000013">
    <property type="protein sequence ID" value="PKU24257.1"/>
    <property type="molecule type" value="Genomic_DNA"/>
</dbReference>
<dbReference type="PANTHER" id="PTHR37460">
    <property type="entry name" value="ENDONUCLEASE III"/>
    <property type="match status" value="1"/>
</dbReference>
<evidence type="ECO:0000313" key="3">
    <source>
        <dbReference type="Proteomes" id="UP000233293"/>
    </source>
</evidence>
<accession>A0A2N3PV39</accession>
<dbReference type="Proteomes" id="UP000233293">
    <property type="component" value="Unassembled WGS sequence"/>
</dbReference>
<reference evidence="3" key="1">
    <citation type="submission" date="2017-12" db="EMBL/GenBank/DDBJ databases">
        <title>Draft genome sequence of Telmatospirillum siberiense 26-4b1T, an acidotolerant peatland alphaproteobacterium potentially involved in sulfur cycling.</title>
        <authorList>
            <person name="Hausmann B."/>
            <person name="Pjevac P."/>
            <person name="Schreck K."/>
            <person name="Herbold C.W."/>
            <person name="Daims H."/>
            <person name="Wagner M."/>
            <person name="Pester M."/>
            <person name="Loy A."/>
        </authorList>
    </citation>
    <scope>NUCLEOTIDE SEQUENCE [LARGE SCALE GENOMIC DNA]</scope>
    <source>
        <strain evidence="3">26-4b1</strain>
    </source>
</reference>
<organism evidence="2 3">
    <name type="scientific">Telmatospirillum siberiense</name>
    <dbReference type="NCBI Taxonomy" id="382514"/>
    <lineage>
        <taxon>Bacteria</taxon>
        <taxon>Pseudomonadati</taxon>
        <taxon>Pseudomonadota</taxon>
        <taxon>Alphaproteobacteria</taxon>
        <taxon>Rhodospirillales</taxon>
        <taxon>Rhodospirillaceae</taxon>
        <taxon>Telmatospirillum</taxon>
    </lineage>
</organism>
<proteinExistence type="predicted"/>
<feature type="compositionally biased region" description="Polar residues" evidence="1">
    <location>
        <begin position="161"/>
        <end position="174"/>
    </location>
</feature>
<evidence type="ECO:0000313" key="2">
    <source>
        <dbReference type="EMBL" id="PKU24257.1"/>
    </source>
</evidence>
<dbReference type="PANTHER" id="PTHR37460:SF1">
    <property type="entry name" value="ENDONUCLEASE III"/>
    <property type="match status" value="1"/>
</dbReference>
<dbReference type="Pfam" id="PF01986">
    <property type="entry name" value="DUF123"/>
    <property type="match status" value="1"/>
</dbReference>
<keyword evidence="3" id="KW-1185">Reference proteome</keyword>